<dbReference type="Proteomes" id="UP001233999">
    <property type="component" value="Unassembled WGS sequence"/>
</dbReference>
<accession>A0AAD7Z878</accession>
<protein>
    <submittedName>
        <fullName evidence="1">Uncharacterized protein</fullName>
    </submittedName>
</protein>
<proteinExistence type="predicted"/>
<organism evidence="1 2">
    <name type="scientific">Diploptera punctata</name>
    <name type="common">Pacific beetle cockroach</name>
    <dbReference type="NCBI Taxonomy" id="6984"/>
    <lineage>
        <taxon>Eukaryota</taxon>
        <taxon>Metazoa</taxon>
        <taxon>Ecdysozoa</taxon>
        <taxon>Arthropoda</taxon>
        <taxon>Hexapoda</taxon>
        <taxon>Insecta</taxon>
        <taxon>Pterygota</taxon>
        <taxon>Neoptera</taxon>
        <taxon>Polyneoptera</taxon>
        <taxon>Dictyoptera</taxon>
        <taxon>Blattodea</taxon>
        <taxon>Blaberoidea</taxon>
        <taxon>Blaberidae</taxon>
        <taxon>Diplopterinae</taxon>
        <taxon>Diploptera</taxon>
    </lineage>
</organism>
<name>A0AAD7Z878_DIPPU</name>
<evidence type="ECO:0000313" key="1">
    <source>
        <dbReference type="EMBL" id="KAJ9575721.1"/>
    </source>
</evidence>
<keyword evidence="2" id="KW-1185">Reference proteome</keyword>
<comment type="caution">
    <text evidence="1">The sequence shown here is derived from an EMBL/GenBank/DDBJ whole genome shotgun (WGS) entry which is preliminary data.</text>
</comment>
<feature type="non-terminal residue" evidence="1">
    <location>
        <position position="64"/>
    </location>
</feature>
<dbReference type="EMBL" id="JASPKZ010009821">
    <property type="protein sequence ID" value="KAJ9575721.1"/>
    <property type="molecule type" value="Genomic_DNA"/>
</dbReference>
<dbReference type="AlphaFoldDB" id="A0AAD7Z878"/>
<reference evidence="1" key="2">
    <citation type="submission" date="2023-05" db="EMBL/GenBank/DDBJ databases">
        <authorList>
            <person name="Fouks B."/>
        </authorList>
    </citation>
    <scope>NUCLEOTIDE SEQUENCE</scope>
    <source>
        <strain evidence="1">Stay&amp;Tobe</strain>
        <tissue evidence="1">Testes</tissue>
    </source>
</reference>
<gene>
    <name evidence="1" type="ORF">L9F63_007367</name>
</gene>
<sequence length="64" mass="7249">MFEGCHSDGGPRCADVAEKLAQLFGWRQTYKVEKLQRSLADSVIRKNQQLQAQRANSLDATVRK</sequence>
<evidence type="ECO:0000313" key="2">
    <source>
        <dbReference type="Proteomes" id="UP001233999"/>
    </source>
</evidence>
<reference evidence="1" key="1">
    <citation type="journal article" date="2023" name="IScience">
        <title>Live-bearing cockroach genome reveals convergent evolutionary mechanisms linked to viviparity in insects and beyond.</title>
        <authorList>
            <person name="Fouks B."/>
            <person name="Harrison M.C."/>
            <person name="Mikhailova A.A."/>
            <person name="Marchal E."/>
            <person name="English S."/>
            <person name="Carruthers M."/>
            <person name="Jennings E.C."/>
            <person name="Chiamaka E.L."/>
            <person name="Frigard R.A."/>
            <person name="Pippel M."/>
            <person name="Attardo G.M."/>
            <person name="Benoit J.B."/>
            <person name="Bornberg-Bauer E."/>
            <person name="Tobe S.S."/>
        </authorList>
    </citation>
    <scope>NUCLEOTIDE SEQUENCE</scope>
    <source>
        <strain evidence="1">Stay&amp;Tobe</strain>
    </source>
</reference>